<dbReference type="PANTHER" id="PTHR45755">
    <property type="match status" value="1"/>
</dbReference>
<evidence type="ECO:0000256" key="5">
    <source>
        <dbReference type="ARBA" id="ARBA00022989"/>
    </source>
</evidence>
<dbReference type="InterPro" id="IPR045316">
    <property type="entry name" value="Msc2-like"/>
</dbReference>
<dbReference type="Gene3D" id="1.20.1510.10">
    <property type="entry name" value="Cation efflux protein transmembrane domain"/>
    <property type="match status" value="1"/>
</dbReference>
<proteinExistence type="inferred from homology"/>
<protein>
    <recommendedName>
        <fullName evidence="11">Cation efflux protein transmembrane domain-containing protein</fullName>
    </recommendedName>
</protein>
<evidence type="ECO:0000256" key="3">
    <source>
        <dbReference type="ARBA" id="ARBA00022448"/>
    </source>
</evidence>
<feature type="transmembrane region" description="Helical" evidence="10">
    <location>
        <begin position="368"/>
        <end position="388"/>
    </location>
</feature>
<keyword evidence="6" id="KW-0406">Ion transport</keyword>
<sequence length="455" mass="50286">MHSHRHSHNGCCSDNDHGTISPVSPVDMTRKGSSTRMHYDPYGSNMAHGSDKYARPSWRRFWTVILTEHGFVGSHLYVALAHLLVGIFVWAAGVFVDSLALMCYAFIVIFDAISLFIDVVPRLLEYSNNNHVTLEYPFGQQAVPMVFRFANSLVLLYRSVQALKEGIEHIIIRGHQHGLAAAGEFETYARGEGGHANNTGVALLCILAAMAFTAYSAAKHANHWLLWEMRSGRHQRDLRPMQNTLTNPYNVASLCAGLWMAAAAIMSPANTDDSAIEPVSCIAMSLIMAYISFPTCMNLGKTLLLSATPEAAANMRCAVEQVRRLQGVAGCAGCHVWSVAHGASVAALRVDVEETFVMGGPGLEVLKFTFYVFMPMGFMVYFGGPGFYERYVADETYKFNAPPKIKVPTETGDVTRTIAQFKEAREQRKREREEYMKKMESLNPGCIGSDESATT</sequence>
<accession>A0A9W8CID9</accession>
<keyword evidence="7 10" id="KW-0472">Membrane</keyword>
<keyword evidence="3" id="KW-0813">Transport</keyword>
<keyword evidence="5 10" id="KW-1133">Transmembrane helix</keyword>
<evidence type="ECO:0000256" key="10">
    <source>
        <dbReference type="SAM" id="Phobius"/>
    </source>
</evidence>
<evidence type="ECO:0000256" key="2">
    <source>
        <dbReference type="ARBA" id="ARBA00008873"/>
    </source>
</evidence>
<evidence type="ECO:0000313" key="12">
    <source>
        <dbReference type="EMBL" id="KAJ1643099.1"/>
    </source>
</evidence>
<evidence type="ECO:0000256" key="1">
    <source>
        <dbReference type="ARBA" id="ARBA00004141"/>
    </source>
</evidence>
<dbReference type="InterPro" id="IPR027469">
    <property type="entry name" value="Cation_efflux_TMD_sf"/>
</dbReference>
<dbReference type="Proteomes" id="UP001145021">
    <property type="component" value="Unassembled WGS sequence"/>
</dbReference>
<evidence type="ECO:0000259" key="11">
    <source>
        <dbReference type="Pfam" id="PF01545"/>
    </source>
</evidence>
<evidence type="ECO:0000256" key="7">
    <source>
        <dbReference type="ARBA" id="ARBA00023136"/>
    </source>
</evidence>
<dbReference type="GO" id="GO:0005385">
    <property type="term" value="F:zinc ion transmembrane transporter activity"/>
    <property type="evidence" value="ECO:0007669"/>
    <property type="project" value="InterPro"/>
</dbReference>
<dbReference type="GO" id="GO:0005739">
    <property type="term" value="C:mitochondrion"/>
    <property type="evidence" value="ECO:0007669"/>
    <property type="project" value="InterPro"/>
</dbReference>
<feature type="transmembrane region" description="Helical" evidence="10">
    <location>
        <begin position="279"/>
        <end position="300"/>
    </location>
</feature>
<organism evidence="12 13">
    <name type="scientific">Coemansia asiatica</name>
    <dbReference type="NCBI Taxonomy" id="1052880"/>
    <lineage>
        <taxon>Eukaryota</taxon>
        <taxon>Fungi</taxon>
        <taxon>Fungi incertae sedis</taxon>
        <taxon>Zoopagomycota</taxon>
        <taxon>Kickxellomycotina</taxon>
        <taxon>Kickxellomycetes</taxon>
        <taxon>Kickxellales</taxon>
        <taxon>Kickxellaceae</taxon>
        <taxon>Coemansia</taxon>
    </lineage>
</organism>
<dbReference type="PANTHER" id="PTHR45755:SF4">
    <property type="entry name" value="ZINC TRANSPORTER 7"/>
    <property type="match status" value="1"/>
</dbReference>
<feature type="coiled-coil region" evidence="8">
    <location>
        <begin position="414"/>
        <end position="441"/>
    </location>
</feature>
<dbReference type="InterPro" id="IPR018625">
    <property type="entry name" value="Pet100"/>
</dbReference>
<feature type="transmembrane region" description="Helical" evidence="10">
    <location>
        <begin position="249"/>
        <end position="267"/>
    </location>
</feature>
<dbReference type="GO" id="GO:0033617">
    <property type="term" value="P:mitochondrial respiratory chain complex IV assembly"/>
    <property type="evidence" value="ECO:0007669"/>
    <property type="project" value="InterPro"/>
</dbReference>
<dbReference type="AlphaFoldDB" id="A0A9W8CID9"/>
<gene>
    <name evidence="12" type="ORF">LPJ64_005093</name>
</gene>
<dbReference type="Pfam" id="PF01545">
    <property type="entry name" value="Cation_efflux"/>
    <property type="match status" value="1"/>
</dbReference>
<keyword evidence="13" id="KW-1185">Reference proteome</keyword>
<dbReference type="GO" id="GO:0016020">
    <property type="term" value="C:membrane"/>
    <property type="evidence" value="ECO:0007669"/>
    <property type="project" value="UniProtKB-SubCell"/>
</dbReference>
<feature type="transmembrane region" description="Helical" evidence="10">
    <location>
        <begin position="99"/>
        <end position="120"/>
    </location>
</feature>
<reference evidence="12" key="1">
    <citation type="submission" date="2022-07" db="EMBL/GenBank/DDBJ databases">
        <title>Phylogenomic reconstructions and comparative analyses of Kickxellomycotina fungi.</title>
        <authorList>
            <person name="Reynolds N.K."/>
            <person name="Stajich J.E."/>
            <person name="Barry K."/>
            <person name="Grigoriev I.V."/>
            <person name="Crous P."/>
            <person name="Smith M.E."/>
        </authorList>
    </citation>
    <scope>NUCLEOTIDE SEQUENCE</scope>
    <source>
        <strain evidence="12">NBRC 105413</strain>
    </source>
</reference>
<keyword evidence="8" id="KW-0175">Coiled coil</keyword>
<evidence type="ECO:0000256" key="4">
    <source>
        <dbReference type="ARBA" id="ARBA00022692"/>
    </source>
</evidence>
<dbReference type="SUPFAM" id="SSF161111">
    <property type="entry name" value="Cation efflux protein transmembrane domain-like"/>
    <property type="match status" value="1"/>
</dbReference>
<evidence type="ECO:0000313" key="13">
    <source>
        <dbReference type="Proteomes" id="UP001145021"/>
    </source>
</evidence>
<dbReference type="Pfam" id="PF09803">
    <property type="entry name" value="Pet100"/>
    <property type="match status" value="1"/>
</dbReference>
<comment type="caution">
    <text evidence="12">The sequence shown here is derived from an EMBL/GenBank/DDBJ whole genome shotgun (WGS) entry which is preliminary data.</text>
</comment>
<evidence type="ECO:0000256" key="9">
    <source>
        <dbReference type="SAM" id="MobiDB-lite"/>
    </source>
</evidence>
<name>A0A9W8CID9_9FUNG</name>
<evidence type="ECO:0000256" key="8">
    <source>
        <dbReference type="SAM" id="Coils"/>
    </source>
</evidence>
<keyword evidence="4 10" id="KW-0812">Transmembrane</keyword>
<evidence type="ECO:0000256" key="6">
    <source>
        <dbReference type="ARBA" id="ARBA00023065"/>
    </source>
</evidence>
<feature type="region of interest" description="Disordered" evidence="9">
    <location>
        <begin position="1"/>
        <end position="34"/>
    </location>
</feature>
<dbReference type="GO" id="GO:0005794">
    <property type="term" value="C:Golgi apparatus"/>
    <property type="evidence" value="ECO:0007669"/>
    <property type="project" value="TreeGrafter"/>
</dbReference>
<dbReference type="EMBL" id="JANBOH010000296">
    <property type="protein sequence ID" value="KAJ1643099.1"/>
    <property type="molecule type" value="Genomic_DNA"/>
</dbReference>
<dbReference type="GO" id="GO:0006882">
    <property type="term" value="P:intracellular zinc ion homeostasis"/>
    <property type="evidence" value="ECO:0007669"/>
    <property type="project" value="InterPro"/>
</dbReference>
<dbReference type="InterPro" id="IPR058533">
    <property type="entry name" value="Cation_efflux_TM"/>
</dbReference>
<feature type="domain" description="Cation efflux protein transmembrane" evidence="11">
    <location>
        <begin position="79"/>
        <end position="304"/>
    </location>
</feature>
<comment type="subcellular location">
    <subcellularLocation>
        <location evidence="1">Membrane</location>
        <topology evidence="1">Multi-pass membrane protein</topology>
    </subcellularLocation>
</comment>
<feature type="transmembrane region" description="Helical" evidence="10">
    <location>
        <begin position="76"/>
        <end position="93"/>
    </location>
</feature>
<comment type="similarity">
    <text evidence="2">Belongs to the cation diffusion facilitator (CDF) transporter (TC 2.A.4) family. SLC30A subfamily.</text>
</comment>